<organism evidence="1 2">
    <name type="scientific">Mucuna pruriens</name>
    <name type="common">Velvet bean</name>
    <name type="synonym">Dolichos pruriens</name>
    <dbReference type="NCBI Taxonomy" id="157652"/>
    <lineage>
        <taxon>Eukaryota</taxon>
        <taxon>Viridiplantae</taxon>
        <taxon>Streptophyta</taxon>
        <taxon>Embryophyta</taxon>
        <taxon>Tracheophyta</taxon>
        <taxon>Spermatophyta</taxon>
        <taxon>Magnoliopsida</taxon>
        <taxon>eudicotyledons</taxon>
        <taxon>Gunneridae</taxon>
        <taxon>Pentapetalae</taxon>
        <taxon>rosids</taxon>
        <taxon>fabids</taxon>
        <taxon>Fabales</taxon>
        <taxon>Fabaceae</taxon>
        <taxon>Papilionoideae</taxon>
        <taxon>50 kb inversion clade</taxon>
        <taxon>NPAAA clade</taxon>
        <taxon>indigoferoid/millettioid clade</taxon>
        <taxon>Phaseoleae</taxon>
        <taxon>Mucuna</taxon>
    </lineage>
</organism>
<accession>A0A371G5K3</accession>
<dbReference type="EMBL" id="QJKJ01006688">
    <property type="protein sequence ID" value="RDX85836.1"/>
    <property type="molecule type" value="Genomic_DNA"/>
</dbReference>
<gene>
    <name evidence="1" type="ORF">CR513_32917</name>
</gene>
<evidence type="ECO:0008006" key="3">
    <source>
        <dbReference type="Google" id="ProtNLM"/>
    </source>
</evidence>
<protein>
    <recommendedName>
        <fullName evidence="3">Reverse transcriptase Ty1/copia-type domain-containing protein</fullName>
    </recommendedName>
</protein>
<dbReference type="OrthoDB" id="1436818at2759"/>
<dbReference type="Proteomes" id="UP000257109">
    <property type="component" value="Unassembled WGS sequence"/>
</dbReference>
<comment type="caution">
    <text evidence="1">The sequence shown here is derived from an EMBL/GenBank/DDBJ whole genome shotgun (WGS) entry which is preliminary data.</text>
</comment>
<reference evidence="1" key="1">
    <citation type="submission" date="2018-05" db="EMBL/GenBank/DDBJ databases">
        <title>Draft genome of Mucuna pruriens seed.</title>
        <authorList>
            <person name="Nnadi N.E."/>
            <person name="Vos R."/>
            <person name="Hasami M.H."/>
            <person name="Devisetty U.K."/>
            <person name="Aguiy J.C."/>
        </authorList>
    </citation>
    <scope>NUCLEOTIDE SEQUENCE [LARGE SCALE GENOMIC DNA]</scope>
    <source>
        <strain evidence="1">JCA_2017</strain>
    </source>
</reference>
<evidence type="ECO:0000313" key="1">
    <source>
        <dbReference type="EMBL" id="RDX85836.1"/>
    </source>
</evidence>
<keyword evidence="2" id="KW-1185">Reference proteome</keyword>
<dbReference type="STRING" id="157652.A0A371G5K3"/>
<feature type="non-terminal residue" evidence="1">
    <location>
        <position position="1"/>
    </location>
</feature>
<proteinExistence type="predicted"/>
<name>A0A371G5K3_MUCPR</name>
<dbReference type="AlphaFoldDB" id="A0A371G5K3"/>
<sequence>MKVLGETSFWLGIQILRYHSQSILMLSQDSYVNKVLDIFDMKDSKLQDTLIANVPNNDLERNEMQKIPYGSAVGNLMHAQICTCPHIALWYLSDPSIESQLNT</sequence>
<evidence type="ECO:0000313" key="2">
    <source>
        <dbReference type="Proteomes" id="UP000257109"/>
    </source>
</evidence>